<accession>A0A7R8CWD1</accession>
<proteinExistence type="predicted"/>
<feature type="compositionally biased region" description="Low complexity" evidence="1">
    <location>
        <begin position="102"/>
        <end position="120"/>
    </location>
</feature>
<name>A0A7R8CWD1_LEPSM</name>
<keyword evidence="3" id="KW-1185">Reference proteome</keyword>
<evidence type="ECO:0000313" key="2">
    <source>
        <dbReference type="EMBL" id="CAF2951175.1"/>
    </source>
</evidence>
<dbReference type="Proteomes" id="UP000675881">
    <property type="component" value="Chromosome 5"/>
</dbReference>
<feature type="compositionally biased region" description="Low complexity" evidence="1">
    <location>
        <begin position="36"/>
        <end position="62"/>
    </location>
</feature>
<sequence length="128" mass="13896">MKNNIANPSSNNSNRRQRSSDMARSDRHHRFGPGGSSSPLLTESSRSPSLSSSSKSPRTPLRNPGTLSRPYRGEEVYQEPFSKSSALNDPSFKGSEENISGPSSLTETDITTTTPKDSTLQIVRKGKA</sequence>
<evidence type="ECO:0000256" key="1">
    <source>
        <dbReference type="SAM" id="MobiDB-lite"/>
    </source>
</evidence>
<evidence type="ECO:0000313" key="3">
    <source>
        <dbReference type="Proteomes" id="UP000675881"/>
    </source>
</evidence>
<protein>
    <submittedName>
        <fullName evidence="2">(salmon louse) hypothetical protein</fullName>
    </submittedName>
</protein>
<gene>
    <name evidence="2" type="ORF">LSAA_9971</name>
</gene>
<reference evidence="2" key="1">
    <citation type="submission" date="2021-02" db="EMBL/GenBank/DDBJ databases">
        <authorList>
            <person name="Bekaert M."/>
        </authorList>
    </citation>
    <scope>NUCLEOTIDE SEQUENCE</scope>
    <source>
        <strain evidence="2">IoA-00</strain>
    </source>
</reference>
<feature type="region of interest" description="Disordered" evidence="1">
    <location>
        <begin position="1"/>
        <end position="128"/>
    </location>
</feature>
<dbReference type="EMBL" id="HG994584">
    <property type="protein sequence ID" value="CAF2951175.1"/>
    <property type="molecule type" value="Genomic_DNA"/>
</dbReference>
<feature type="compositionally biased region" description="Low complexity" evidence="1">
    <location>
        <begin position="1"/>
        <end position="14"/>
    </location>
</feature>
<organism evidence="2 3">
    <name type="scientific">Lepeophtheirus salmonis</name>
    <name type="common">Salmon louse</name>
    <name type="synonym">Caligus salmonis</name>
    <dbReference type="NCBI Taxonomy" id="72036"/>
    <lineage>
        <taxon>Eukaryota</taxon>
        <taxon>Metazoa</taxon>
        <taxon>Ecdysozoa</taxon>
        <taxon>Arthropoda</taxon>
        <taxon>Crustacea</taxon>
        <taxon>Multicrustacea</taxon>
        <taxon>Hexanauplia</taxon>
        <taxon>Copepoda</taxon>
        <taxon>Siphonostomatoida</taxon>
        <taxon>Caligidae</taxon>
        <taxon>Lepeophtheirus</taxon>
    </lineage>
</organism>
<dbReference type="AlphaFoldDB" id="A0A7R8CWD1"/>